<dbReference type="InterPro" id="IPR001387">
    <property type="entry name" value="Cro/C1-type_HTH"/>
</dbReference>
<name>A0ABM8AHR9_9DEIO</name>
<dbReference type="Proteomes" id="UP001064971">
    <property type="component" value="Plasmid pDAETH-1"/>
</dbReference>
<dbReference type="Pfam" id="PF06114">
    <property type="entry name" value="Peptidase_M78"/>
    <property type="match status" value="1"/>
</dbReference>
<keyword evidence="3" id="KW-0614">Plasmid</keyword>
<dbReference type="InterPro" id="IPR052345">
    <property type="entry name" value="Rad_response_metalloprotease"/>
</dbReference>
<evidence type="ECO:0000259" key="2">
    <source>
        <dbReference type="PROSITE" id="PS50943"/>
    </source>
</evidence>
<organism evidence="3 4">
    <name type="scientific">Deinococcus aetherius</name>
    <dbReference type="NCBI Taxonomy" id="200252"/>
    <lineage>
        <taxon>Bacteria</taxon>
        <taxon>Thermotogati</taxon>
        <taxon>Deinococcota</taxon>
        <taxon>Deinococci</taxon>
        <taxon>Deinococcales</taxon>
        <taxon>Deinococcaceae</taxon>
        <taxon>Deinococcus</taxon>
    </lineage>
</organism>
<dbReference type="InterPro" id="IPR010359">
    <property type="entry name" value="IrrE_HExxH"/>
</dbReference>
<keyword evidence="4" id="KW-1185">Reference proteome</keyword>
<geneLocation type="plasmid" evidence="3 4">
    <name>pDAETH-1</name>
</geneLocation>
<dbReference type="PANTHER" id="PTHR43236">
    <property type="entry name" value="ANTITOXIN HIGA1"/>
    <property type="match status" value="1"/>
</dbReference>
<gene>
    <name evidence="3" type="ORF">DAETH_33180</name>
</gene>
<dbReference type="Gene3D" id="1.10.10.2910">
    <property type="match status" value="1"/>
</dbReference>
<dbReference type="EMBL" id="AP026561">
    <property type="protein sequence ID" value="BDP43349.1"/>
    <property type="molecule type" value="Genomic_DNA"/>
</dbReference>
<dbReference type="InterPro" id="IPR010982">
    <property type="entry name" value="Lambda_DNA-bd_dom_sf"/>
</dbReference>
<reference evidence="3" key="1">
    <citation type="submission" date="2022-07" db="EMBL/GenBank/DDBJ databases">
        <title>Complete Genome Sequence of the Radioresistant Bacterium Deinococcus aetherius ST0316, Isolated from the Air Dust collected in Lower Stratosphere above Japan.</title>
        <authorList>
            <person name="Satoh K."/>
            <person name="Hagiwara K."/>
            <person name="Katsumata K."/>
            <person name="Kubo A."/>
            <person name="Yokobori S."/>
            <person name="Yamagishi A."/>
            <person name="Oono Y."/>
            <person name="Narumi I."/>
        </authorList>
    </citation>
    <scope>NUCLEOTIDE SEQUENCE</scope>
    <source>
        <strain evidence="3">ST0316</strain>
        <plasmid evidence="3">pDAETH-1</plasmid>
    </source>
</reference>
<accession>A0ABM8AHR9</accession>
<dbReference type="CDD" id="cd00093">
    <property type="entry name" value="HTH_XRE"/>
    <property type="match status" value="1"/>
</dbReference>
<dbReference type="Gene3D" id="1.10.260.40">
    <property type="entry name" value="lambda repressor-like DNA-binding domains"/>
    <property type="match status" value="1"/>
</dbReference>
<dbReference type="PROSITE" id="PS50943">
    <property type="entry name" value="HTH_CROC1"/>
    <property type="match status" value="1"/>
</dbReference>
<feature type="domain" description="HTH cro/C1-type" evidence="2">
    <location>
        <begin position="17"/>
        <end position="71"/>
    </location>
</feature>
<protein>
    <recommendedName>
        <fullName evidence="2">HTH cro/C1-type domain-containing protein</fullName>
    </recommendedName>
</protein>
<dbReference type="SUPFAM" id="SSF47413">
    <property type="entry name" value="lambda repressor-like DNA-binding domains"/>
    <property type="match status" value="1"/>
</dbReference>
<comment type="similarity">
    <text evidence="1">Belongs to the short-chain fatty acyl-CoA assimilation regulator (ScfR) family.</text>
</comment>
<evidence type="ECO:0000256" key="1">
    <source>
        <dbReference type="ARBA" id="ARBA00007227"/>
    </source>
</evidence>
<dbReference type="SMART" id="SM00530">
    <property type="entry name" value="HTH_XRE"/>
    <property type="match status" value="1"/>
</dbReference>
<evidence type="ECO:0000313" key="4">
    <source>
        <dbReference type="Proteomes" id="UP001064971"/>
    </source>
</evidence>
<proteinExistence type="inferred from homology"/>
<dbReference type="Pfam" id="PF13560">
    <property type="entry name" value="HTH_31"/>
    <property type="match status" value="1"/>
</dbReference>
<dbReference type="PANTHER" id="PTHR43236:SF1">
    <property type="entry name" value="BLL7220 PROTEIN"/>
    <property type="match status" value="1"/>
</dbReference>
<evidence type="ECO:0000313" key="3">
    <source>
        <dbReference type="EMBL" id="BDP43349.1"/>
    </source>
</evidence>
<sequence>MTLRGKEMTTMDLGNRLKERRERAALTQEYVAKQLGLSREVLSTWETGTRKPNDKQLENLAVLYRTDLAYLKLGRSAGDKDRQLLLQDLPQDDAVISAFTRWLDFLDSWAGFLQAQGDPLPGPGKPPRALDQGGNVTDARKAPTFALEARHEFKLAFDAIHDLETLLDEQNVLVYKTPIESMSASNEIVSGAFYNHPRLGYCIFVNTKQHDARIRFTLAHEFAHALYHYRAGGIISRNGDRNPRETFANAFASHFLVPGKALREQVNEIGGKEYLDSMQAFRLAWHFNVSYAMMLFRLHNEKLISMNDMNEWASYNVGKLAKNWGIRASDSYFAIPANAANEIAKYPISVLKRVKLACDKHQIEPDGAAALLSVSKESLVEGLLQQRRVDKSDDLLELHELLAVR</sequence>